<evidence type="ECO:0000313" key="3">
    <source>
        <dbReference type="Proteomes" id="UP000658258"/>
    </source>
</evidence>
<proteinExistence type="predicted"/>
<dbReference type="Gene3D" id="2.60.40.1190">
    <property type="match status" value="1"/>
</dbReference>
<evidence type="ECO:0000313" key="2">
    <source>
        <dbReference type="EMBL" id="GHE59638.1"/>
    </source>
</evidence>
<feature type="domain" description="DUF5916" evidence="1">
    <location>
        <begin position="239"/>
        <end position="650"/>
    </location>
</feature>
<sequence length="739" mass="84334">MSKLAITTFILLIFSKILLGQEPKTIHIKEAIDPIKIDGLLNEDSWTQAEKGSDYWLNFPTDTSRASSQTELMFTYDDRFIYVGAKLYAPDDATYVTPSLRRDFRGAGNDMFTIAFDTFDDLTNAFQFGINPFGVRREGLVSNGGAQRGNLSLDWENKWYGEATQHEGYWMVEMAIPFKSIRYKEGNLVWNINSYRIDSHTGERSIWNPVPRNFALYSLAHTGKLVWDKAPKKPGANVSVIPYVSGNTIKEGGYLNRDDQQQIPRSTESSFDAGFDAKVALGPALNLDITVNPDFSQVEVDRQVTNLDRFEIFFPERRQFFLENADLFSEFGADGLRPFFSRRIGVSRDENTGVNVQNKINFGARLSGKLNNNWRLGVLNMQAAAINDIDLPQINYTVTALQRKVFNRSNVGLIFVNKQDLANKSNTSFNQFNRVVGLDYNLASADNSLNGKFFYHRTFEKDDSQNSFAASANLLYSTINWQIEGLAQKVGNGYNPEVGFARRNNYERGALSLRKNFYPNSGAIQRISPGIETEVYTNDTNGTTDSQVSLGLELAMLNTSNIRLSVNRSYIYLFRAFDPTRNNNERLPADTDYEYTNVEAFFSGDTRKPFYLTVFANAGGYYNGNRLGLGGNLNYRVLPYGLVTMNFNYNRIRLPEPYGSADLFLIGPRFDITFTKKLFWTTFIQYNNQIDNLNINSRIQWRFKPVSDVFIAYTDNYFPDDFRNKNRALVIKVTYWLNL</sequence>
<reference evidence="3" key="1">
    <citation type="journal article" date="2019" name="Int. J. Syst. Evol. Microbiol.">
        <title>The Global Catalogue of Microorganisms (GCM) 10K type strain sequencing project: providing services to taxonomists for standard genome sequencing and annotation.</title>
        <authorList>
            <consortium name="The Broad Institute Genomics Platform"/>
            <consortium name="The Broad Institute Genome Sequencing Center for Infectious Disease"/>
            <person name="Wu L."/>
            <person name="Ma J."/>
        </authorList>
    </citation>
    <scope>NUCLEOTIDE SEQUENCE [LARGE SCALE GENOMIC DNA]</scope>
    <source>
        <strain evidence="3">CGMCC 1.15111</strain>
    </source>
</reference>
<dbReference type="SUPFAM" id="SSF49344">
    <property type="entry name" value="CBD9-like"/>
    <property type="match status" value="1"/>
</dbReference>
<protein>
    <recommendedName>
        <fullName evidence="1">DUF5916 domain-containing protein</fullName>
    </recommendedName>
</protein>
<dbReference type="Proteomes" id="UP000658258">
    <property type="component" value="Unassembled WGS sequence"/>
</dbReference>
<dbReference type="EMBL" id="BNAG01000002">
    <property type="protein sequence ID" value="GHE59638.1"/>
    <property type="molecule type" value="Genomic_DNA"/>
</dbReference>
<dbReference type="InterPro" id="IPR045670">
    <property type="entry name" value="DUF5916"/>
</dbReference>
<dbReference type="CDD" id="cd09618">
    <property type="entry name" value="CBM9_like_2"/>
    <property type="match status" value="1"/>
</dbReference>
<dbReference type="RefSeq" id="WP_189629416.1">
    <property type="nucleotide sequence ID" value="NZ_BNAG01000002.1"/>
</dbReference>
<gene>
    <name evidence="2" type="ORF">GCM10011340_12930</name>
</gene>
<organism evidence="2 3">
    <name type="scientific">Roseivirga thermotolerans</name>
    <dbReference type="NCBI Taxonomy" id="1758176"/>
    <lineage>
        <taxon>Bacteria</taxon>
        <taxon>Pseudomonadati</taxon>
        <taxon>Bacteroidota</taxon>
        <taxon>Cytophagia</taxon>
        <taxon>Cytophagales</taxon>
        <taxon>Roseivirgaceae</taxon>
        <taxon>Roseivirga</taxon>
    </lineage>
</organism>
<name>A0ABQ3I2Y0_9BACT</name>
<dbReference type="Pfam" id="PF19313">
    <property type="entry name" value="DUF5916"/>
    <property type="match status" value="1"/>
</dbReference>
<evidence type="ECO:0000259" key="1">
    <source>
        <dbReference type="Pfam" id="PF19313"/>
    </source>
</evidence>
<keyword evidence="3" id="KW-1185">Reference proteome</keyword>
<comment type="caution">
    <text evidence="2">The sequence shown here is derived from an EMBL/GenBank/DDBJ whole genome shotgun (WGS) entry which is preliminary data.</text>
</comment>
<accession>A0ABQ3I2Y0</accession>